<dbReference type="Proteomes" id="UP000481852">
    <property type="component" value="Unassembled WGS sequence"/>
</dbReference>
<dbReference type="PANTHER" id="PTHR22604">
    <property type="entry name" value="OXIDOREDUCTASES"/>
    <property type="match status" value="1"/>
</dbReference>
<feature type="domain" description="Gfo/Idh/MocA-like oxidoreductase N-terminal" evidence="3">
    <location>
        <begin position="2"/>
        <end position="119"/>
    </location>
</feature>
<organism evidence="5 6">
    <name type="scientific">Porcincola intestinalis</name>
    <dbReference type="NCBI Taxonomy" id="2606632"/>
    <lineage>
        <taxon>Bacteria</taxon>
        <taxon>Bacillati</taxon>
        <taxon>Bacillota</taxon>
        <taxon>Clostridia</taxon>
        <taxon>Lachnospirales</taxon>
        <taxon>Lachnospiraceae</taxon>
        <taxon>Porcincola</taxon>
    </lineage>
</organism>
<dbReference type="PANTHER" id="PTHR22604:SF105">
    <property type="entry name" value="TRANS-1,2-DIHYDROBENZENE-1,2-DIOL DEHYDROGENASE"/>
    <property type="match status" value="1"/>
</dbReference>
<evidence type="ECO:0000313" key="5">
    <source>
        <dbReference type="EMBL" id="MSS14536.1"/>
    </source>
</evidence>
<dbReference type="RefSeq" id="WP_154524416.1">
    <property type="nucleotide sequence ID" value="NZ_VULZ01000004.1"/>
</dbReference>
<evidence type="ECO:0000256" key="2">
    <source>
        <dbReference type="ARBA" id="ARBA00023002"/>
    </source>
</evidence>
<accession>A0A6L5X6F0</accession>
<feature type="domain" description="GFO/IDH/MocA-like oxidoreductase" evidence="4">
    <location>
        <begin position="134"/>
        <end position="244"/>
    </location>
</feature>
<dbReference type="Pfam" id="PF22725">
    <property type="entry name" value="GFO_IDH_MocA_C3"/>
    <property type="match status" value="1"/>
</dbReference>
<name>A0A6L5X6F0_9FIRM</name>
<dbReference type="SUPFAM" id="SSF51735">
    <property type="entry name" value="NAD(P)-binding Rossmann-fold domains"/>
    <property type="match status" value="1"/>
</dbReference>
<keyword evidence="6" id="KW-1185">Reference proteome</keyword>
<dbReference type="InterPro" id="IPR000683">
    <property type="entry name" value="Gfo/Idh/MocA-like_OxRdtase_N"/>
</dbReference>
<protein>
    <submittedName>
        <fullName evidence="5">Gfo/Idh/MocA family oxidoreductase</fullName>
    </submittedName>
</protein>
<gene>
    <name evidence="5" type="ORF">FYJ35_05675</name>
</gene>
<evidence type="ECO:0000256" key="1">
    <source>
        <dbReference type="ARBA" id="ARBA00010928"/>
    </source>
</evidence>
<evidence type="ECO:0000259" key="4">
    <source>
        <dbReference type="Pfam" id="PF22725"/>
    </source>
</evidence>
<dbReference type="Pfam" id="PF01408">
    <property type="entry name" value="GFO_IDH_MocA"/>
    <property type="match status" value="1"/>
</dbReference>
<dbReference type="InterPro" id="IPR050984">
    <property type="entry name" value="Gfo/Idh/MocA_domain"/>
</dbReference>
<dbReference type="AlphaFoldDB" id="A0A6L5X6F0"/>
<evidence type="ECO:0000313" key="6">
    <source>
        <dbReference type="Proteomes" id="UP000481852"/>
    </source>
</evidence>
<dbReference type="Gene3D" id="3.40.50.720">
    <property type="entry name" value="NAD(P)-binding Rossmann-like Domain"/>
    <property type="match status" value="1"/>
</dbReference>
<proteinExistence type="inferred from homology"/>
<dbReference type="GO" id="GO:0016491">
    <property type="term" value="F:oxidoreductase activity"/>
    <property type="evidence" value="ECO:0007669"/>
    <property type="project" value="UniProtKB-KW"/>
</dbReference>
<reference evidence="5 6" key="1">
    <citation type="submission" date="2019-08" db="EMBL/GenBank/DDBJ databases">
        <title>In-depth cultivation of the pig gut microbiome towards novel bacterial diversity and tailored functional studies.</title>
        <authorList>
            <person name="Wylensek D."/>
            <person name="Hitch T.C.A."/>
            <person name="Clavel T."/>
        </authorList>
    </citation>
    <scope>NUCLEOTIDE SEQUENCE [LARGE SCALE GENOMIC DNA]</scope>
    <source>
        <strain evidence="5 6">Oil+RF-744-WCA-WT-11</strain>
    </source>
</reference>
<dbReference type="SUPFAM" id="SSF55347">
    <property type="entry name" value="Glyceraldehyde-3-phosphate dehydrogenase-like, C-terminal domain"/>
    <property type="match status" value="1"/>
</dbReference>
<dbReference type="InterPro" id="IPR055170">
    <property type="entry name" value="GFO_IDH_MocA-like_dom"/>
</dbReference>
<dbReference type="GO" id="GO:0000166">
    <property type="term" value="F:nucleotide binding"/>
    <property type="evidence" value="ECO:0007669"/>
    <property type="project" value="InterPro"/>
</dbReference>
<dbReference type="InterPro" id="IPR036291">
    <property type="entry name" value="NAD(P)-bd_dom_sf"/>
</dbReference>
<evidence type="ECO:0000259" key="3">
    <source>
        <dbReference type="Pfam" id="PF01408"/>
    </source>
</evidence>
<comment type="caution">
    <text evidence="5">The sequence shown here is derived from an EMBL/GenBank/DDBJ whole genome shotgun (WGS) entry which is preliminary data.</text>
</comment>
<sequence>MLRFAILGAGSIARTMADTVNGMKGEIEPYAIAARDKDRAEAFRQQYGFTVSYGSYEEMLADPKVDLVYIAVPHSHHHRWTLAALNAGKNVLCEKSFAASEAQSREMIELAEKKHLLLTEAIWTRYQPSRKIIDEAVKSGIIGNIRTVSANLGYPISHVERMQRPELAGGSLLDLSVYVLNFASMVLGDSIRKLTATCVKTDTGVDGQDNFCLEYENGAMASLFTTMYVPTNRMGLICGDKGFIEVENINNPQKITAFRQEGYGKKEIASWNVPKQITGYEYEVRASIKAIEEGRIECPEMPHSETLEIMRQMDEARKQFGIVFPFER</sequence>
<comment type="similarity">
    <text evidence="1">Belongs to the Gfo/Idh/MocA family.</text>
</comment>
<keyword evidence="2" id="KW-0560">Oxidoreductase</keyword>
<dbReference type="Gene3D" id="3.30.360.10">
    <property type="entry name" value="Dihydrodipicolinate Reductase, domain 2"/>
    <property type="match status" value="1"/>
</dbReference>
<dbReference type="EMBL" id="VULZ01000004">
    <property type="protein sequence ID" value="MSS14536.1"/>
    <property type="molecule type" value="Genomic_DNA"/>
</dbReference>